<name>A0A8H5GJG4_9AGAR</name>
<sequence length="216" mass="24129">MFSSRRIIFVWKRGASPTISIFSLASRHRSNSAKLGFPGALLRVNAVRCCQGCFDLDAQQNSTTDDHRNQDDSPHASRTTPATLIPTRMSMSDSRKSQSQIVSVISAPGNRKTMDIDQRSPSDAFASVHLFLNSFSKNLNTNANLEGLACARTQPREFRVISSGRSSNFQRSSLRLIVHRCIDIQPDTISAVSRQFHFAPEFLAAWQQSGSHWYPK</sequence>
<dbReference type="AlphaFoldDB" id="A0A8H5GJG4"/>
<gene>
    <name evidence="2" type="ORF">D9758_005789</name>
</gene>
<reference evidence="2 3" key="1">
    <citation type="journal article" date="2020" name="ISME J.">
        <title>Uncovering the hidden diversity of litter-decomposition mechanisms in mushroom-forming fungi.</title>
        <authorList>
            <person name="Floudas D."/>
            <person name="Bentzer J."/>
            <person name="Ahren D."/>
            <person name="Johansson T."/>
            <person name="Persson P."/>
            <person name="Tunlid A."/>
        </authorList>
    </citation>
    <scope>NUCLEOTIDE SEQUENCE [LARGE SCALE GENOMIC DNA]</scope>
    <source>
        <strain evidence="2 3">CBS 291.85</strain>
    </source>
</reference>
<dbReference type="EMBL" id="JAACJM010000024">
    <property type="protein sequence ID" value="KAF5366196.1"/>
    <property type="molecule type" value="Genomic_DNA"/>
</dbReference>
<evidence type="ECO:0000313" key="3">
    <source>
        <dbReference type="Proteomes" id="UP000559256"/>
    </source>
</evidence>
<proteinExistence type="predicted"/>
<dbReference type="Proteomes" id="UP000559256">
    <property type="component" value="Unassembled WGS sequence"/>
</dbReference>
<feature type="compositionally biased region" description="Basic and acidic residues" evidence="1">
    <location>
        <begin position="64"/>
        <end position="75"/>
    </location>
</feature>
<comment type="caution">
    <text evidence="2">The sequence shown here is derived from an EMBL/GenBank/DDBJ whole genome shotgun (WGS) entry which is preliminary data.</text>
</comment>
<protein>
    <submittedName>
        <fullName evidence="2">Uncharacterized protein</fullName>
    </submittedName>
</protein>
<evidence type="ECO:0000256" key="1">
    <source>
        <dbReference type="SAM" id="MobiDB-lite"/>
    </source>
</evidence>
<feature type="compositionally biased region" description="Polar residues" evidence="1">
    <location>
        <begin position="89"/>
        <end position="100"/>
    </location>
</feature>
<evidence type="ECO:0000313" key="2">
    <source>
        <dbReference type="EMBL" id="KAF5366196.1"/>
    </source>
</evidence>
<organism evidence="2 3">
    <name type="scientific">Tetrapyrgos nigripes</name>
    <dbReference type="NCBI Taxonomy" id="182062"/>
    <lineage>
        <taxon>Eukaryota</taxon>
        <taxon>Fungi</taxon>
        <taxon>Dikarya</taxon>
        <taxon>Basidiomycota</taxon>
        <taxon>Agaricomycotina</taxon>
        <taxon>Agaricomycetes</taxon>
        <taxon>Agaricomycetidae</taxon>
        <taxon>Agaricales</taxon>
        <taxon>Marasmiineae</taxon>
        <taxon>Marasmiaceae</taxon>
        <taxon>Tetrapyrgos</taxon>
    </lineage>
</organism>
<feature type="region of interest" description="Disordered" evidence="1">
    <location>
        <begin position="60"/>
        <end position="100"/>
    </location>
</feature>
<keyword evidence="3" id="KW-1185">Reference proteome</keyword>
<accession>A0A8H5GJG4</accession>